<feature type="signal peptide" evidence="3">
    <location>
        <begin position="1"/>
        <end position="22"/>
    </location>
</feature>
<comment type="caution">
    <text evidence="4">The sequence shown here is derived from an EMBL/GenBank/DDBJ whole genome shotgun (WGS) entry which is preliminary data.</text>
</comment>
<organism evidence="4 5">
    <name type="scientific">Pocillopora damicornis</name>
    <name type="common">Cauliflower coral</name>
    <name type="synonym">Millepora damicornis</name>
    <dbReference type="NCBI Taxonomy" id="46731"/>
    <lineage>
        <taxon>Eukaryota</taxon>
        <taxon>Metazoa</taxon>
        <taxon>Cnidaria</taxon>
        <taxon>Anthozoa</taxon>
        <taxon>Hexacorallia</taxon>
        <taxon>Scleractinia</taxon>
        <taxon>Astrocoeniina</taxon>
        <taxon>Pocilloporidae</taxon>
        <taxon>Pocillopora</taxon>
    </lineage>
</organism>
<dbReference type="AlphaFoldDB" id="A0A3M6TBF6"/>
<keyword evidence="2" id="KW-0472">Membrane</keyword>
<dbReference type="Proteomes" id="UP000275408">
    <property type="component" value="Unassembled WGS sequence"/>
</dbReference>
<dbReference type="OrthoDB" id="5982814at2759"/>
<feature type="region of interest" description="Disordered" evidence="1">
    <location>
        <begin position="452"/>
        <end position="472"/>
    </location>
</feature>
<gene>
    <name evidence="4" type="ORF">pdam_00012437</name>
</gene>
<accession>A0A3M6TBF6</accession>
<keyword evidence="2" id="KW-1133">Transmembrane helix</keyword>
<keyword evidence="5" id="KW-1185">Reference proteome</keyword>
<dbReference type="EMBL" id="RCHS01003951">
    <property type="protein sequence ID" value="RMX38737.1"/>
    <property type="molecule type" value="Genomic_DNA"/>
</dbReference>
<name>A0A3M6TBF6_POCDA</name>
<evidence type="ECO:0000256" key="2">
    <source>
        <dbReference type="SAM" id="Phobius"/>
    </source>
</evidence>
<proteinExistence type="predicted"/>
<evidence type="ECO:0000313" key="4">
    <source>
        <dbReference type="EMBL" id="RMX38737.1"/>
    </source>
</evidence>
<evidence type="ECO:0000256" key="1">
    <source>
        <dbReference type="SAM" id="MobiDB-lite"/>
    </source>
</evidence>
<evidence type="ECO:0000256" key="3">
    <source>
        <dbReference type="SAM" id="SignalP"/>
    </source>
</evidence>
<feature type="chain" id="PRO_5018222312" evidence="3">
    <location>
        <begin position="23"/>
        <end position="472"/>
    </location>
</feature>
<keyword evidence="2" id="KW-0812">Transmembrane</keyword>
<protein>
    <submittedName>
        <fullName evidence="4">Uncharacterized protein</fullName>
    </submittedName>
</protein>
<evidence type="ECO:0000313" key="5">
    <source>
        <dbReference type="Proteomes" id="UP000275408"/>
    </source>
</evidence>
<reference evidence="4 5" key="1">
    <citation type="journal article" date="2018" name="Sci. Rep.">
        <title>Comparative analysis of the Pocillopora damicornis genome highlights role of immune system in coral evolution.</title>
        <authorList>
            <person name="Cunning R."/>
            <person name="Bay R.A."/>
            <person name="Gillette P."/>
            <person name="Baker A.C."/>
            <person name="Traylor-Knowles N."/>
        </authorList>
    </citation>
    <scope>NUCLEOTIDE SEQUENCE [LARGE SCALE GENOMIC DNA]</scope>
    <source>
        <strain evidence="4">RSMAS</strain>
        <tissue evidence="4">Whole animal</tissue>
    </source>
</reference>
<keyword evidence="3" id="KW-0732">Signal</keyword>
<feature type="transmembrane region" description="Helical" evidence="2">
    <location>
        <begin position="305"/>
        <end position="328"/>
    </location>
</feature>
<sequence length="472" mass="52395">MKELRAKFFTVVFLSSIYVSFPESIQINRFISQPKDPQTWKKVFDWFVVPSSTCYQGKIGTGGNYCNESCTKDDSKDQYLCRCSHKFATVTYVNNTWMCLENKLVRNKLGCVNNTLFHYEREWHEVYTLSTQPSWGRKTALYKKETCVLNISSSWVIGCHGEKTPVDRLTNRTKEIFVLEWSDKSKAYYLKVVDPIAILQGRIINLGVSCSQPPSGIKEGCLLFKLEGNITCNLAFGRLSWKLKGPVEHLVGSTLSPAASSLLHSSPSAIPITTGTKETIYLTQTTSETESATSKGTKDTRTNSAVIGIAVGCAVVCVIFLSVLVLFCKRRKSKNGQQETKPSVGNQVVENHDQIPIGRLMEHVSTSAEQDGQSAYQGLINICACHGTADDNSGNCHLYQSLSKNTPVTATPDYQNVQTLFAESDYQNVQTLEGGLPCASVHILGSQTESAYEPLKGPERQNLYEPLNERSN</sequence>